<evidence type="ECO:0000256" key="1">
    <source>
        <dbReference type="ARBA" id="ARBA00022603"/>
    </source>
</evidence>
<dbReference type="PROSITE" id="PS00092">
    <property type="entry name" value="N6_MTASE"/>
    <property type="match status" value="1"/>
</dbReference>
<dbReference type="InterPro" id="IPR004398">
    <property type="entry name" value="RNA_MeTrfase_RsmD"/>
</dbReference>
<keyword evidence="2 3" id="KW-0808">Transferase</keyword>
<evidence type="ECO:0000313" key="3">
    <source>
        <dbReference type="EMBL" id="BCI60018.1"/>
    </source>
</evidence>
<keyword evidence="1 3" id="KW-0489">Methyltransferase</keyword>
<evidence type="ECO:0000256" key="2">
    <source>
        <dbReference type="ARBA" id="ARBA00022679"/>
    </source>
</evidence>
<dbReference type="Proteomes" id="UP000593890">
    <property type="component" value="Chromosome"/>
</dbReference>
<protein>
    <submittedName>
        <fullName evidence="3">rRNA methyltransferase</fullName>
    </submittedName>
</protein>
<dbReference type="EMBL" id="AP023321">
    <property type="protein sequence ID" value="BCI60018.1"/>
    <property type="molecule type" value="Genomic_DNA"/>
</dbReference>
<dbReference type="PANTHER" id="PTHR43542">
    <property type="entry name" value="METHYLTRANSFERASE"/>
    <property type="match status" value="1"/>
</dbReference>
<dbReference type="Gene3D" id="3.40.50.150">
    <property type="entry name" value="Vaccinia Virus protein VP39"/>
    <property type="match status" value="1"/>
</dbReference>
<dbReference type="KEGG" id="sman:C12CBH8_06570"/>
<evidence type="ECO:0000313" key="4">
    <source>
        <dbReference type="Proteomes" id="UP000593890"/>
    </source>
</evidence>
<dbReference type="CDD" id="cd02440">
    <property type="entry name" value="AdoMet_MTases"/>
    <property type="match status" value="1"/>
</dbReference>
<accession>A0A7I8CZT6</accession>
<dbReference type="RefSeq" id="WP_090266753.1">
    <property type="nucleotide sequence ID" value="NZ_AP023321.1"/>
</dbReference>
<dbReference type="InterPro" id="IPR029063">
    <property type="entry name" value="SAM-dependent_MTases_sf"/>
</dbReference>
<dbReference type="Pfam" id="PF03602">
    <property type="entry name" value="Cons_hypoth95"/>
    <property type="match status" value="1"/>
</dbReference>
<dbReference type="GO" id="GO:0008168">
    <property type="term" value="F:methyltransferase activity"/>
    <property type="evidence" value="ECO:0007669"/>
    <property type="project" value="UniProtKB-KW"/>
</dbReference>
<keyword evidence="4" id="KW-1185">Reference proteome</keyword>
<dbReference type="AlphaFoldDB" id="A0A7I8CZT6"/>
<gene>
    <name evidence="3" type="ORF">C12CBH8_06570</name>
</gene>
<dbReference type="GO" id="GO:0031167">
    <property type="term" value="P:rRNA methylation"/>
    <property type="evidence" value="ECO:0007669"/>
    <property type="project" value="InterPro"/>
</dbReference>
<dbReference type="InterPro" id="IPR002052">
    <property type="entry name" value="DNA_methylase_N6_adenine_CS"/>
</dbReference>
<proteinExistence type="predicted"/>
<reference evidence="4" key="1">
    <citation type="submission" date="2020-07" db="EMBL/GenBank/DDBJ databases">
        <title>Complete genome sequencing of Clostridia bacterium strain 12CBH8.</title>
        <authorList>
            <person name="Sakamoto M."/>
            <person name="Murakami T."/>
            <person name="Mori H."/>
        </authorList>
    </citation>
    <scope>NUCLEOTIDE SEQUENCE [LARGE SCALE GENOMIC DNA]</scope>
    <source>
        <strain evidence="4">12CBH8</strain>
    </source>
</reference>
<dbReference type="PANTHER" id="PTHR43542:SF1">
    <property type="entry name" value="METHYLTRANSFERASE"/>
    <property type="match status" value="1"/>
</dbReference>
<sequence>MRVITGLAKGKRLVTREGTDVRPTTERVKEALFSILQFDLEGRRILDLFAGSGQLGIEALSRGAASAVFVDSSSQSIKVIQQNLLNTGLGQNAQVVCSDFASYLAGNTGTFDIVFLDPPYRKGLLEQALPLVAPRLNAGGSLVCEHPKGTELPPEAGPLTRVRTYSYGQVLISLYRGEAL</sequence>
<dbReference type="SUPFAM" id="SSF53335">
    <property type="entry name" value="S-adenosyl-L-methionine-dependent methyltransferases"/>
    <property type="match status" value="1"/>
</dbReference>
<dbReference type="GO" id="GO:0003676">
    <property type="term" value="F:nucleic acid binding"/>
    <property type="evidence" value="ECO:0007669"/>
    <property type="project" value="InterPro"/>
</dbReference>
<name>A0A7I8CZT6_9FIRM</name>
<dbReference type="NCBIfam" id="TIGR00095">
    <property type="entry name" value="16S rRNA (guanine(966)-N(2))-methyltransferase RsmD"/>
    <property type="match status" value="1"/>
</dbReference>
<dbReference type="PIRSF" id="PIRSF004553">
    <property type="entry name" value="CHP00095"/>
    <property type="match status" value="1"/>
</dbReference>
<organism evidence="3 4">
    <name type="scientific">Solibaculum mannosilyticum</name>
    <dbReference type="NCBI Taxonomy" id="2780922"/>
    <lineage>
        <taxon>Bacteria</taxon>
        <taxon>Bacillati</taxon>
        <taxon>Bacillota</taxon>
        <taxon>Clostridia</taxon>
        <taxon>Eubacteriales</taxon>
        <taxon>Oscillospiraceae</taxon>
        <taxon>Solibaculum</taxon>
    </lineage>
</organism>